<dbReference type="EMBL" id="QJPH01000364">
    <property type="protein sequence ID" value="PZN76192.1"/>
    <property type="molecule type" value="Genomic_DNA"/>
</dbReference>
<feature type="domain" description="Response regulatory" evidence="3">
    <location>
        <begin position="8"/>
        <end position="132"/>
    </location>
</feature>
<dbReference type="InterPro" id="IPR051015">
    <property type="entry name" value="EvgA-like"/>
</dbReference>
<dbReference type="PANTHER" id="PTHR45566:SF1">
    <property type="entry name" value="HTH-TYPE TRANSCRIPTIONAL REGULATOR YHJB-RELATED"/>
    <property type="match status" value="1"/>
</dbReference>
<dbReference type="InterPro" id="IPR011006">
    <property type="entry name" value="CheY-like_superfamily"/>
</dbReference>
<dbReference type="Gene3D" id="1.10.10.10">
    <property type="entry name" value="Winged helix-like DNA-binding domain superfamily/Winged helix DNA-binding domain"/>
    <property type="match status" value="1"/>
</dbReference>
<dbReference type="GO" id="GO:0000160">
    <property type="term" value="P:phosphorelay signal transduction system"/>
    <property type="evidence" value="ECO:0007669"/>
    <property type="project" value="InterPro"/>
</dbReference>
<gene>
    <name evidence="4" type="ORF">DM484_17140</name>
</gene>
<feature type="modified residue" description="4-aspartylphosphate" evidence="2">
    <location>
        <position position="59"/>
    </location>
</feature>
<sequence length="236" mass="27014">MNIDNQLQILVLEDWEFILDSLGALIQESAPTATIYKATRYEDAIEILSRERIDFALLDFYLDRVRKKTSMDILLYIRENKLCTRTIITSGGEGDGYLTEELVKLCFDNGAMGYIPKAMGGEYTFQDAFESVLKGQIFRPDFIHCNSTQFFSARELEEREAINAILNNDGKLREALFYICKGFSNQDIADCMGVKETTVRRNYLPPLLKAFNVTRRGEIIYEVSQLKIIVPTPNNC</sequence>
<organism evidence="4 5">
    <name type="scientific">Candidatus Methylumidiphilus alinenensis</name>
    <dbReference type="NCBI Taxonomy" id="2202197"/>
    <lineage>
        <taxon>Bacteria</taxon>
        <taxon>Pseudomonadati</taxon>
        <taxon>Pseudomonadota</taxon>
        <taxon>Gammaproteobacteria</taxon>
        <taxon>Methylococcales</taxon>
        <taxon>Candidatus Methylumidiphilus</taxon>
    </lineage>
</organism>
<evidence type="ECO:0000313" key="4">
    <source>
        <dbReference type="EMBL" id="PZN76192.1"/>
    </source>
</evidence>
<reference evidence="4 5" key="1">
    <citation type="journal article" date="2018" name="Aquat. Microb. Ecol.">
        <title>Gammaproteobacterial methanotrophs dominate.</title>
        <authorList>
            <person name="Rissanen A.J."/>
            <person name="Saarenheimo J."/>
            <person name="Tiirola M."/>
            <person name="Peura S."/>
            <person name="Aalto S.L."/>
            <person name="Karvinen A."/>
            <person name="Nykanen H."/>
        </authorList>
    </citation>
    <scope>NUCLEOTIDE SEQUENCE [LARGE SCALE GENOMIC DNA]</scope>
    <source>
        <strain evidence="4">AMbin10</strain>
    </source>
</reference>
<dbReference type="InterPro" id="IPR001789">
    <property type="entry name" value="Sig_transdc_resp-reg_receiver"/>
</dbReference>
<dbReference type="InterPro" id="IPR036388">
    <property type="entry name" value="WH-like_DNA-bd_sf"/>
</dbReference>
<evidence type="ECO:0000259" key="3">
    <source>
        <dbReference type="PROSITE" id="PS50110"/>
    </source>
</evidence>
<evidence type="ECO:0000256" key="2">
    <source>
        <dbReference type="PROSITE-ProRule" id="PRU00169"/>
    </source>
</evidence>
<evidence type="ECO:0000313" key="5">
    <source>
        <dbReference type="Proteomes" id="UP000249396"/>
    </source>
</evidence>
<dbReference type="Proteomes" id="UP000249396">
    <property type="component" value="Unassembled WGS sequence"/>
</dbReference>
<keyword evidence="1" id="KW-0238">DNA-binding</keyword>
<dbReference type="GO" id="GO:0006355">
    <property type="term" value="P:regulation of DNA-templated transcription"/>
    <property type="evidence" value="ECO:0007669"/>
    <property type="project" value="InterPro"/>
</dbReference>
<comment type="caution">
    <text evidence="4">The sequence shown here is derived from an EMBL/GenBank/DDBJ whole genome shotgun (WGS) entry which is preliminary data.</text>
</comment>
<dbReference type="GO" id="GO:0003677">
    <property type="term" value="F:DNA binding"/>
    <property type="evidence" value="ECO:0007669"/>
    <property type="project" value="UniProtKB-KW"/>
</dbReference>
<dbReference type="AlphaFoldDB" id="A0A2W4QWF0"/>
<dbReference type="InterPro" id="IPR016032">
    <property type="entry name" value="Sig_transdc_resp-reg_C-effctor"/>
</dbReference>
<dbReference type="SUPFAM" id="SSF46894">
    <property type="entry name" value="C-terminal effector domain of the bipartite response regulators"/>
    <property type="match status" value="1"/>
</dbReference>
<protein>
    <recommendedName>
        <fullName evidence="3">Response regulatory domain-containing protein</fullName>
    </recommendedName>
</protein>
<keyword evidence="2" id="KW-0597">Phosphoprotein</keyword>
<evidence type="ECO:0000256" key="1">
    <source>
        <dbReference type="ARBA" id="ARBA00023125"/>
    </source>
</evidence>
<dbReference type="PROSITE" id="PS50110">
    <property type="entry name" value="RESPONSE_REGULATORY"/>
    <property type="match status" value="1"/>
</dbReference>
<proteinExistence type="predicted"/>
<name>A0A2W4QWF0_9GAMM</name>
<accession>A0A2W4QWF0</accession>
<dbReference type="PANTHER" id="PTHR45566">
    <property type="entry name" value="HTH-TYPE TRANSCRIPTIONAL REGULATOR YHJB-RELATED"/>
    <property type="match status" value="1"/>
</dbReference>
<dbReference type="Gene3D" id="3.40.50.2300">
    <property type="match status" value="1"/>
</dbReference>
<dbReference type="SUPFAM" id="SSF52172">
    <property type="entry name" value="CheY-like"/>
    <property type="match status" value="1"/>
</dbReference>